<proteinExistence type="predicted"/>
<dbReference type="EMBL" id="HBIZ01050653">
    <property type="protein sequence ID" value="CAE0779776.1"/>
    <property type="molecule type" value="Transcribed_RNA"/>
</dbReference>
<protein>
    <submittedName>
        <fullName evidence="1">Uncharacterized protein</fullName>
    </submittedName>
</protein>
<reference evidence="1" key="1">
    <citation type="submission" date="2021-01" db="EMBL/GenBank/DDBJ databases">
        <authorList>
            <person name="Corre E."/>
            <person name="Pelletier E."/>
            <person name="Niang G."/>
            <person name="Scheremetjew M."/>
            <person name="Finn R."/>
            <person name="Kale V."/>
            <person name="Holt S."/>
            <person name="Cochrane G."/>
            <person name="Meng A."/>
            <person name="Brown T."/>
            <person name="Cohen L."/>
        </authorList>
    </citation>
    <scope>NUCLEOTIDE SEQUENCE</scope>
    <source>
        <strain evidence="1">CCMP645</strain>
    </source>
</reference>
<organism evidence="1">
    <name type="scientific">Chrysotila carterae</name>
    <name type="common">Marine alga</name>
    <name type="synonym">Syracosphaera carterae</name>
    <dbReference type="NCBI Taxonomy" id="13221"/>
    <lineage>
        <taxon>Eukaryota</taxon>
        <taxon>Haptista</taxon>
        <taxon>Haptophyta</taxon>
        <taxon>Prymnesiophyceae</taxon>
        <taxon>Isochrysidales</taxon>
        <taxon>Isochrysidaceae</taxon>
        <taxon>Chrysotila</taxon>
    </lineage>
</organism>
<gene>
    <name evidence="1" type="ORF">PCAR00345_LOCUS32415</name>
</gene>
<sequence>MITAIVVTAGIESLQHVAATCQVLRRIVQGEDASEQLARALYPASTLRDVSTETWRERLVNDNKHKCVRAVEMRAVCNWVHNDAEGSFYQNRVVRARLDRQAGLLSFTIDAYGESDLRAACESSFVVQA</sequence>
<name>A0A7S4F874_CHRCT</name>
<accession>A0A7S4F874</accession>
<dbReference type="AlphaFoldDB" id="A0A7S4F874"/>
<evidence type="ECO:0000313" key="1">
    <source>
        <dbReference type="EMBL" id="CAE0779776.1"/>
    </source>
</evidence>